<evidence type="ECO:0000313" key="12">
    <source>
        <dbReference type="Proteomes" id="UP000012283"/>
    </source>
</evidence>
<comment type="pathway">
    <text evidence="7">Carbohydrate biosynthesis.</text>
</comment>
<feature type="binding site" evidence="9">
    <location>
        <position position="212"/>
    </location>
    <ligand>
        <name>Mn(2+)</name>
        <dbReference type="ChEBI" id="CHEBI:29035"/>
        <label>2</label>
    </ligand>
</feature>
<keyword evidence="6 8" id="KW-0119">Carbohydrate metabolism</keyword>
<feature type="binding site" evidence="9">
    <location>
        <position position="56"/>
    </location>
    <ligand>
        <name>Mn(2+)</name>
        <dbReference type="ChEBI" id="CHEBI:29035"/>
        <label>1</label>
    </ligand>
</feature>
<dbReference type="SUPFAM" id="SSF56655">
    <property type="entry name" value="Carbohydrate phosphatase"/>
    <property type="match status" value="1"/>
</dbReference>
<dbReference type="PIRSF" id="PIRSF004532">
    <property type="entry name" value="GlpX"/>
    <property type="match status" value="1"/>
</dbReference>
<dbReference type="GO" id="GO:0006071">
    <property type="term" value="P:glycerol metabolic process"/>
    <property type="evidence" value="ECO:0007669"/>
    <property type="project" value="InterPro"/>
</dbReference>
<dbReference type="Gene3D" id="3.40.190.90">
    <property type="match status" value="1"/>
</dbReference>
<keyword evidence="3 9" id="KW-0479">Metal-binding</keyword>
<feature type="binding site" evidence="9">
    <location>
        <position position="32"/>
    </location>
    <ligand>
        <name>Mn(2+)</name>
        <dbReference type="ChEBI" id="CHEBI:29035"/>
        <label>1</label>
    </ligand>
</feature>
<dbReference type="PANTHER" id="PTHR30447:SF0">
    <property type="entry name" value="FRUCTOSE-1,6-BISPHOSPHATASE 1 CLASS 2-RELATED"/>
    <property type="match status" value="1"/>
</dbReference>
<feature type="binding site" evidence="10">
    <location>
        <begin position="87"/>
        <end position="89"/>
    </location>
    <ligand>
        <name>substrate</name>
    </ligand>
</feature>
<proteinExistence type="inferred from homology"/>
<dbReference type="Proteomes" id="UP000012283">
    <property type="component" value="Unassembled WGS sequence"/>
</dbReference>
<feature type="binding site" evidence="10">
    <location>
        <begin position="185"/>
        <end position="187"/>
    </location>
    <ligand>
        <name>substrate</name>
    </ligand>
</feature>
<dbReference type="InterPro" id="IPR004464">
    <property type="entry name" value="FBPase_class-2/SBPase"/>
</dbReference>
<accession>N4WRR4</accession>
<dbReference type="eggNOG" id="COG1494">
    <property type="taxonomic scope" value="Bacteria"/>
</dbReference>
<evidence type="ECO:0000256" key="8">
    <source>
        <dbReference type="PIRNR" id="PIRNR004532"/>
    </source>
</evidence>
<reference evidence="11 12" key="1">
    <citation type="submission" date="2013-03" db="EMBL/GenBank/DDBJ databases">
        <title>Draft genome sequence of Gracibacillus halophilus YIM-C55.5, a moderately halophilic and thermophilic organism from the Xiaochaidamu salt lake.</title>
        <authorList>
            <person name="Sugumar T."/>
            <person name="Polireddy D.R."/>
            <person name="Antony A."/>
            <person name="Madhava Y.R."/>
            <person name="Sivakumar N."/>
        </authorList>
    </citation>
    <scope>NUCLEOTIDE SEQUENCE [LARGE SCALE GENOMIC DNA]</scope>
    <source>
        <strain evidence="11 12">YIM-C55.5</strain>
    </source>
</reference>
<dbReference type="OrthoDB" id="9779353at2"/>
<dbReference type="GO" id="GO:0005829">
    <property type="term" value="C:cytosol"/>
    <property type="evidence" value="ECO:0007669"/>
    <property type="project" value="TreeGrafter"/>
</dbReference>
<organism evidence="11 12">
    <name type="scientific">Gracilibacillus halophilus YIM-C55.5</name>
    <dbReference type="NCBI Taxonomy" id="1308866"/>
    <lineage>
        <taxon>Bacteria</taxon>
        <taxon>Bacillati</taxon>
        <taxon>Bacillota</taxon>
        <taxon>Bacilli</taxon>
        <taxon>Bacillales</taxon>
        <taxon>Bacillaceae</taxon>
        <taxon>Gracilibacillus</taxon>
    </lineage>
</organism>
<feature type="binding site" evidence="9">
    <location>
        <position position="84"/>
    </location>
    <ligand>
        <name>Mn(2+)</name>
        <dbReference type="ChEBI" id="CHEBI:29035"/>
        <label>2</label>
    </ligand>
</feature>
<comment type="cofactor">
    <cofactor evidence="9">
        <name>Mn(2+)</name>
        <dbReference type="ChEBI" id="CHEBI:29035"/>
    </cofactor>
</comment>
<dbReference type="Gene3D" id="3.30.540.10">
    <property type="entry name" value="Fructose-1,6-Bisphosphatase, subunit A, domain 1"/>
    <property type="match status" value="1"/>
</dbReference>
<dbReference type="CDD" id="cd01516">
    <property type="entry name" value="FBPase_glpX"/>
    <property type="match status" value="1"/>
</dbReference>
<dbReference type="PANTHER" id="PTHR30447">
    <property type="entry name" value="FRUCTOSE-1,6-BISPHOSPHATASE CLASS 2"/>
    <property type="match status" value="1"/>
</dbReference>
<gene>
    <name evidence="11" type="ORF">J416_13661</name>
</gene>
<evidence type="ECO:0000256" key="3">
    <source>
        <dbReference type="ARBA" id="ARBA00022723"/>
    </source>
</evidence>
<comment type="catalytic activity">
    <reaction evidence="1">
        <text>beta-D-fructose 1,6-bisphosphate + H2O = beta-D-fructose 6-phosphate + phosphate</text>
        <dbReference type="Rhea" id="RHEA:11064"/>
        <dbReference type="ChEBI" id="CHEBI:15377"/>
        <dbReference type="ChEBI" id="CHEBI:32966"/>
        <dbReference type="ChEBI" id="CHEBI:43474"/>
        <dbReference type="ChEBI" id="CHEBI:57634"/>
        <dbReference type="EC" id="3.1.3.11"/>
    </reaction>
</comment>
<dbReference type="RefSeq" id="WP_003473384.1">
    <property type="nucleotide sequence ID" value="NZ_APML01000070.1"/>
</dbReference>
<dbReference type="GO" id="GO:0042132">
    <property type="term" value="F:fructose 1,6-bisphosphate 1-phosphatase activity"/>
    <property type="evidence" value="ECO:0007669"/>
    <property type="project" value="UniProtKB-EC"/>
</dbReference>
<evidence type="ECO:0000256" key="4">
    <source>
        <dbReference type="ARBA" id="ARBA00022801"/>
    </source>
</evidence>
<evidence type="ECO:0000256" key="5">
    <source>
        <dbReference type="ARBA" id="ARBA00023211"/>
    </source>
</evidence>
<comment type="similarity">
    <text evidence="2 8">Belongs to the FBPase class 2 family.</text>
</comment>
<keyword evidence="4" id="KW-0378">Hydrolase</keyword>
<evidence type="ECO:0000256" key="10">
    <source>
        <dbReference type="PIRSR" id="PIRSR004532-2"/>
    </source>
</evidence>
<comment type="caution">
    <text evidence="11">The sequence shown here is derived from an EMBL/GenBank/DDBJ whole genome shotgun (WGS) entry which is preliminary data.</text>
</comment>
<dbReference type="NCBIfam" id="TIGR00330">
    <property type="entry name" value="glpX"/>
    <property type="match status" value="1"/>
</dbReference>
<evidence type="ECO:0000256" key="6">
    <source>
        <dbReference type="ARBA" id="ARBA00023277"/>
    </source>
</evidence>
<dbReference type="Pfam" id="PF03320">
    <property type="entry name" value="FBPase_glpX"/>
    <property type="match status" value="1"/>
</dbReference>
<feature type="binding site" evidence="10">
    <location>
        <position position="209"/>
    </location>
    <ligand>
        <name>substrate</name>
    </ligand>
</feature>
<dbReference type="GO" id="GO:0006094">
    <property type="term" value="P:gluconeogenesis"/>
    <property type="evidence" value="ECO:0007669"/>
    <property type="project" value="InterPro"/>
</dbReference>
<dbReference type="GO" id="GO:0030388">
    <property type="term" value="P:fructose 1,6-bisphosphate metabolic process"/>
    <property type="evidence" value="ECO:0007669"/>
    <property type="project" value="TreeGrafter"/>
</dbReference>
<feature type="binding site" evidence="10">
    <location>
        <position position="118"/>
    </location>
    <ligand>
        <name>substrate</name>
    </ligand>
</feature>
<dbReference type="STRING" id="1308866.J416_13661"/>
<dbReference type="GO" id="GO:0046872">
    <property type="term" value="F:metal ion binding"/>
    <property type="evidence" value="ECO:0007669"/>
    <property type="project" value="UniProtKB-KW"/>
</dbReference>
<keyword evidence="5 9" id="KW-0464">Manganese</keyword>
<dbReference type="AlphaFoldDB" id="N4WRR4"/>
<dbReference type="FunFam" id="3.40.190.90:FF:000001">
    <property type="entry name" value="Fructose-1,6-bisphosphatase"/>
    <property type="match status" value="1"/>
</dbReference>
<dbReference type="EMBL" id="APML01000070">
    <property type="protein sequence ID" value="ENH95896.1"/>
    <property type="molecule type" value="Genomic_DNA"/>
</dbReference>
<evidence type="ECO:0000256" key="9">
    <source>
        <dbReference type="PIRSR" id="PIRSR004532-1"/>
    </source>
</evidence>
<evidence type="ECO:0000313" key="11">
    <source>
        <dbReference type="EMBL" id="ENH95896.1"/>
    </source>
</evidence>
<feature type="binding site" evidence="10">
    <location>
        <begin position="163"/>
        <end position="165"/>
    </location>
    <ligand>
        <name>substrate</name>
    </ligand>
</feature>
<evidence type="ECO:0000256" key="2">
    <source>
        <dbReference type="ARBA" id="ARBA00008989"/>
    </source>
</evidence>
<evidence type="ECO:0000256" key="1">
    <source>
        <dbReference type="ARBA" id="ARBA00001273"/>
    </source>
</evidence>
<keyword evidence="12" id="KW-1185">Reference proteome</keyword>
<dbReference type="PATRIC" id="fig|1308866.3.peg.2758"/>
<protein>
    <recommendedName>
        <fullName evidence="8">Fructose-1,6-bisphosphatase</fullName>
    </recommendedName>
</protein>
<evidence type="ECO:0000256" key="7">
    <source>
        <dbReference type="ARBA" id="ARBA00024331"/>
    </source>
</evidence>
<sequence>MRDYSIDFLKVTEEAAIAAYPWIGSGEKLAADQAATNAMREHLNRIDFDGKIVIGEGELDEAPMLYINEEVGSGQGDQLDIAVDPIEGTTPTVNAEPNAFAVIAAAPRGTMLHAPDIYMEKMVVGPQAAGNIDIDAPLADNLQAIAKAEGKRVQDLQIAVQKRDRHHKIIEIAREYGAKVQLFNDGDITYAIATCLDNHTIDLFVGTGGAPEGVVAAVAVKCLGGDMQARLLPQTDEEIKRCKKMGILSPKKALRHEDLIDAKQCVFSATGITENILLQAIKVNANQMCTTHSLLLNSDQHKVHYITSDHLKKTTNDPLKEEIIL</sequence>
<feature type="binding site" evidence="9">
    <location>
        <position position="87"/>
    </location>
    <ligand>
        <name>Mn(2+)</name>
        <dbReference type="ChEBI" id="CHEBI:29035"/>
        <label>2</label>
    </ligand>
</feature>
<name>N4WRR4_9BACI</name>